<dbReference type="Pfam" id="PF02852">
    <property type="entry name" value="Pyr_redox_dim"/>
    <property type="match status" value="1"/>
</dbReference>
<dbReference type="STRING" id="927665.HMPREF1535_02808"/>
<evidence type="ECO:0000259" key="8">
    <source>
        <dbReference type="PROSITE" id="PS50206"/>
    </source>
</evidence>
<dbReference type="InterPro" id="IPR050260">
    <property type="entry name" value="FAD-bd_OxRdtase"/>
</dbReference>
<dbReference type="SUPFAM" id="SSF55424">
    <property type="entry name" value="FAD/NAD-linked reductases, dimerisation (C-terminal) domain"/>
    <property type="match status" value="1"/>
</dbReference>
<evidence type="ECO:0000256" key="4">
    <source>
        <dbReference type="ARBA" id="ARBA00022827"/>
    </source>
</evidence>
<evidence type="ECO:0000256" key="2">
    <source>
        <dbReference type="ARBA" id="ARBA00009130"/>
    </source>
</evidence>
<dbReference type="Gene3D" id="3.30.110.40">
    <property type="entry name" value="TusA-like domain"/>
    <property type="match status" value="1"/>
</dbReference>
<dbReference type="PRINTS" id="PR00411">
    <property type="entry name" value="PNDRDTASEI"/>
</dbReference>
<dbReference type="InterPro" id="IPR036873">
    <property type="entry name" value="Rhodanese-like_dom_sf"/>
</dbReference>
<dbReference type="PROSITE" id="PS01148">
    <property type="entry name" value="UPF0033"/>
    <property type="match status" value="1"/>
</dbReference>
<dbReference type="InterPro" id="IPR016156">
    <property type="entry name" value="FAD/NAD-linked_Rdtase_dimer_sf"/>
</dbReference>
<dbReference type="HOGENOM" id="CLU_003291_3_0_10"/>
<dbReference type="Pfam" id="PF00581">
    <property type="entry name" value="Rhodanese"/>
    <property type="match status" value="1"/>
</dbReference>
<proteinExistence type="inferred from homology"/>
<gene>
    <name evidence="9" type="ORF">HMPREF1535_02808</name>
</gene>
<dbReference type="InterPro" id="IPR004099">
    <property type="entry name" value="Pyr_nucl-diS_OxRdtase_dimer"/>
</dbReference>
<dbReference type="InterPro" id="IPR036868">
    <property type="entry name" value="TusA-like_sf"/>
</dbReference>
<dbReference type="InterPro" id="IPR032836">
    <property type="entry name" value="DsrE2-like"/>
</dbReference>
<evidence type="ECO:0000256" key="7">
    <source>
        <dbReference type="SAM" id="MobiDB-lite"/>
    </source>
</evidence>
<dbReference type="InterPro" id="IPR036188">
    <property type="entry name" value="FAD/NAD-bd_sf"/>
</dbReference>
<dbReference type="PATRIC" id="fig|927665.4.peg.2884"/>
<dbReference type="InterPro" id="IPR023753">
    <property type="entry name" value="FAD/NAD-binding_dom"/>
</dbReference>
<accession>A0A0F5J9X3</accession>
<keyword evidence="6" id="KW-0676">Redox-active center</keyword>
<dbReference type="PRINTS" id="PR00368">
    <property type="entry name" value="FADPNR"/>
</dbReference>
<evidence type="ECO:0000256" key="1">
    <source>
        <dbReference type="ARBA" id="ARBA00001974"/>
    </source>
</evidence>
<name>A0A0F5J9X3_9BACT</name>
<protein>
    <submittedName>
        <fullName evidence="9">CoA-disulfide reductase</fullName>
    </submittedName>
</protein>
<evidence type="ECO:0000313" key="10">
    <source>
        <dbReference type="Proteomes" id="UP000033047"/>
    </source>
</evidence>
<sequence length="828" mass="89674">MYNNNNKESKMKYLVIGGVAGGATAAARLRRMDENADIILFERGKYVSYANCGLPYYIGGVIAERDKLFVQTAEGFTARFNIDIRTEQEVTVIHPKEKNVEVKNLRTGQSYTESYDKLVLSPGAEPLRPGIEGIDSKKIFTLRNVPDTDTIKKYIDQEHPRHAVVVGGGFIGLEMAENLHDQGLDIAVVEMANQVMAPLDYSMAAIVHQQLIEKKVDLRLEDGVLRFEETDGGIIVHLKSGKQIPTDLVILSIGVRPETKLAKEAGLAIGALGGIAVNDYMQTSDPDIYALGDAVEVLNPVTGKPALIPLAGPANKQGRIVADNIVFGNRETYKGTTGTSIAKVFDITVAATGANAKLLKREGIPYQSSYTHSASHAGYYPGAVPMSIKIVFSPDNGQLYGAQIVGFDGVDKRIEMLAQVIQRKGTVYDLTELEQAYAPPYSSAKDPVNMAGYVAENILTKKVETINWRDIAQLGSNSLLVDVRTADEYNLGSIPGAINIPVDELRNRLPELPTDRPIVVTCAIGLRGYLAYRILVQHGYKNVKNLSGGFKTWSAATAGIASKQTEGNSQTAMTPKTSTAAASSSPSQQTIRIDACGLQCPGPVMQLKKHYAEINTGDRLLITATDQGFGKDVAAWCNMTGAQLVGVENKSGVIHATIEKGEPKSSCKMVNGADNKTLIVFSDDLDKALASFVIANGAASTGKKVTMFFTFWGLNVIKKRQKPSVSKDIFGKMFGWMLPAHSGKLKLSKMNMGGAGSWMMRLIMKKKHIDSLESLIAQAAENGVEMIACTMSMDVMGVKKEELMDNVTLGGVATYLERAEDANVNLFI</sequence>
<dbReference type="Gene3D" id="3.50.50.60">
    <property type="entry name" value="FAD/NAD(P)-binding domain"/>
    <property type="match status" value="2"/>
</dbReference>
<organism evidence="9 10">
    <name type="scientific">Parabacteroides goldsteinii DSM 19448 = WAL 12034</name>
    <dbReference type="NCBI Taxonomy" id="927665"/>
    <lineage>
        <taxon>Bacteria</taxon>
        <taxon>Pseudomonadati</taxon>
        <taxon>Bacteroidota</taxon>
        <taxon>Bacteroidia</taxon>
        <taxon>Bacteroidales</taxon>
        <taxon>Tannerellaceae</taxon>
        <taxon>Parabacteroides</taxon>
    </lineage>
</organism>
<dbReference type="SUPFAM" id="SSF52821">
    <property type="entry name" value="Rhodanese/Cell cycle control phosphatase"/>
    <property type="match status" value="1"/>
</dbReference>
<keyword evidence="3" id="KW-0285">Flavoprotein</keyword>
<dbReference type="Proteomes" id="UP000033047">
    <property type="component" value="Unassembled WGS sequence"/>
</dbReference>
<keyword evidence="4" id="KW-0274">FAD</keyword>
<feature type="compositionally biased region" description="Low complexity" evidence="7">
    <location>
        <begin position="571"/>
        <end position="586"/>
    </location>
</feature>
<dbReference type="GO" id="GO:0016491">
    <property type="term" value="F:oxidoreductase activity"/>
    <property type="evidence" value="ECO:0007669"/>
    <property type="project" value="UniProtKB-KW"/>
</dbReference>
<reference evidence="9 10" key="1">
    <citation type="submission" date="2013-04" db="EMBL/GenBank/DDBJ databases">
        <title>The Genome Sequence of Parabacteroides goldsteinii DSM 19448.</title>
        <authorList>
            <consortium name="The Broad Institute Genomics Platform"/>
            <person name="Earl A."/>
            <person name="Ward D."/>
            <person name="Feldgarden M."/>
            <person name="Gevers D."/>
            <person name="Martens E."/>
            <person name="Sakamoto M."/>
            <person name="Benno Y."/>
            <person name="Song Y."/>
            <person name="Liu C."/>
            <person name="Lee J."/>
            <person name="Bolanos M."/>
            <person name="Vaisanen M.L."/>
            <person name="Finegold S.M."/>
            <person name="Walker B."/>
            <person name="Young S."/>
            <person name="Zeng Q."/>
            <person name="Gargeya S."/>
            <person name="Fitzgerald M."/>
            <person name="Haas B."/>
            <person name="Abouelleil A."/>
            <person name="Allen A.W."/>
            <person name="Alvarado L."/>
            <person name="Arachchi H.M."/>
            <person name="Berlin A.M."/>
            <person name="Chapman S.B."/>
            <person name="Gainer-Dewar J."/>
            <person name="Goldberg J."/>
            <person name="Griggs A."/>
            <person name="Gujja S."/>
            <person name="Hansen M."/>
            <person name="Howarth C."/>
            <person name="Imamovic A."/>
            <person name="Ireland A."/>
            <person name="Larimer J."/>
            <person name="McCowan C."/>
            <person name="Murphy C."/>
            <person name="Pearson M."/>
            <person name="Poon T.W."/>
            <person name="Priest M."/>
            <person name="Roberts A."/>
            <person name="Saif S."/>
            <person name="Shea T."/>
            <person name="Sisk P."/>
            <person name="Sykes S."/>
            <person name="Wortman J."/>
            <person name="Nusbaum C."/>
            <person name="Birren B."/>
        </authorList>
    </citation>
    <scope>NUCLEOTIDE SEQUENCE [LARGE SCALE GENOMIC DNA]</scope>
    <source>
        <strain evidence="9 10">DSM 19448</strain>
    </source>
</reference>
<comment type="similarity">
    <text evidence="2">Belongs to the class-III pyridine nucleotide-disulfide oxidoreductase family.</text>
</comment>
<dbReference type="AlphaFoldDB" id="A0A0F5J9X3"/>
<dbReference type="NCBIfam" id="NF010037">
    <property type="entry name" value="PRK13512.1"/>
    <property type="match status" value="1"/>
</dbReference>
<dbReference type="SUPFAM" id="SSF51905">
    <property type="entry name" value="FAD/NAD(P)-binding domain"/>
    <property type="match status" value="1"/>
</dbReference>
<dbReference type="PANTHER" id="PTHR43429">
    <property type="entry name" value="PYRIDINE NUCLEOTIDE-DISULFIDE OXIDOREDUCTASE DOMAIN-CONTAINING"/>
    <property type="match status" value="1"/>
</dbReference>
<dbReference type="Gene3D" id="3.40.1260.10">
    <property type="entry name" value="DsrEFH-like"/>
    <property type="match status" value="1"/>
</dbReference>
<dbReference type="PROSITE" id="PS50206">
    <property type="entry name" value="RHODANESE_3"/>
    <property type="match status" value="1"/>
</dbReference>
<evidence type="ECO:0000256" key="6">
    <source>
        <dbReference type="ARBA" id="ARBA00023284"/>
    </source>
</evidence>
<dbReference type="InterPro" id="IPR001455">
    <property type="entry name" value="TusA-like"/>
</dbReference>
<dbReference type="Gene3D" id="3.40.250.10">
    <property type="entry name" value="Rhodanese-like domain"/>
    <property type="match status" value="1"/>
</dbReference>
<dbReference type="InterPro" id="IPR027396">
    <property type="entry name" value="DsrEFH-like"/>
</dbReference>
<dbReference type="PANTHER" id="PTHR43429:SF1">
    <property type="entry name" value="NAD(P)H SULFUR OXIDOREDUCTASE (COA-DEPENDENT)"/>
    <property type="match status" value="1"/>
</dbReference>
<dbReference type="SMART" id="SM00450">
    <property type="entry name" value="RHOD"/>
    <property type="match status" value="1"/>
</dbReference>
<dbReference type="CDD" id="cd01524">
    <property type="entry name" value="RHOD_Pyr_redox"/>
    <property type="match status" value="1"/>
</dbReference>
<keyword evidence="5" id="KW-0560">Oxidoreductase</keyword>
<evidence type="ECO:0000313" key="9">
    <source>
        <dbReference type="EMBL" id="KKB54686.1"/>
    </source>
</evidence>
<dbReference type="EMBL" id="AQHV01000013">
    <property type="protein sequence ID" value="KKB54686.1"/>
    <property type="molecule type" value="Genomic_DNA"/>
</dbReference>
<dbReference type="Pfam" id="PF13686">
    <property type="entry name" value="DrsE_2"/>
    <property type="match status" value="1"/>
</dbReference>
<dbReference type="Pfam" id="PF01206">
    <property type="entry name" value="TusA"/>
    <property type="match status" value="1"/>
</dbReference>
<evidence type="ECO:0000256" key="3">
    <source>
        <dbReference type="ARBA" id="ARBA00022630"/>
    </source>
</evidence>
<dbReference type="SUPFAM" id="SSF64307">
    <property type="entry name" value="SirA-like"/>
    <property type="match status" value="1"/>
</dbReference>
<comment type="cofactor">
    <cofactor evidence="1">
        <name>FAD</name>
        <dbReference type="ChEBI" id="CHEBI:57692"/>
    </cofactor>
</comment>
<dbReference type="SUPFAM" id="SSF75169">
    <property type="entry name" value="DsrEFH-like"/>
    <property type="match status" value="1"/>
</dbReference>
<feature type="region of interest" description="Disordered" evidence="7">
    <location>
        <begin position="564"/>
        <end position="586"/>
    </location>
</feature>
<dbReference type="Pfam" id="PF07992">
    <property type="entry name" value="Pyr_redox_2"/>
    <property type="match status" value="1"/>
</dbReference>
<dbReference type="InterPro" id="IPR001763">
    <property type="entry name" value="Rhodanese-like_dom"/>
</dbReference>
<comment type="caution">
    <text evidence="9">The sequence shown here is derived from an EMBL/GenBank/DDBJ whole genome shotgun (WGS) entry which is preliminary data.</text>
</comment>
<evidence type="ECO:0000256" key="5">
    <source>
        <dbReference type="ARBA" id="ARBA00023002"/>
    </source>
</evidence>
<feature type="domain" description="Rhodanese" evidence="8">
    <location>
        <begin position="474"/>
        <end position="562"/>
    </location>
</feature>